<dbReference type="AlphaFoldDB" id="A0A9W9QY76"/>
<dbReference type="InterPro" id="IPR017927">
    <property type="entry name" value="FAD-bd_FR_type"/>
</dbReference>
<dbReference type="CDD" id="cd06186">
    <property type="entry name" value="NOX_Duox_like_FAD_NADP"/>
    <property type="match status" value="1"/>
</dbReference>
<dbReference type="GO" id="GO:0006879">
    <property type="term" value="P:intracellular iron ion homeostasis"/>
    <property type="evidence" value="ECO:0007669"/>
    <property type="project" value="TreeGrafter"/>
</dbReference>
<dbReference type="InterPro" id="IPR013112">
    <property type="entry name" value="FAD-bd_8"/>
</dbReference>
<dbReference type="InterPro" id="IPR013121">
    <property type="entry name" value="Fe_red_NAD-bd_6"/>
</dbReference>
<dbReference type="InterPro" id="IPR051410">
    <property type="entry name" value="Ferric/Cupric_Reductase"/>
</dbReference>
<dbReference type="Gene3D" id="3.40.50.80">
    <property type="entry name" value="Nucleotide-binding domain of ferredoxin-NADP reductase (FNR) module"/>
    <property type="match status" value="1"/>
</dbReference>
<evidence type="ECO:0000256" key="6">
    <source>
        <dbReference type="ARBA" id="ARBA00022989"/>
    </source>
</evidence>
<dbReference type="Pfam" id="PF08030">
    <property type="entry name" value="NAD_binding_6"/>
    <property type="match status" value="1"/>
</dbReference>
<evidence type="ECO:0000259" key="10">
    <source>
        <dbReference type="PROSITE" id="PS51384"/>
    </source>
</evidence>
<keyword evidence="9" id="KW-0472">Membrane</keyword>
<evidence type="ECO:0000256" key="8">
    <source>
        <dbReference type="ARBA" id="ARBA00023065"/>
    </source>
</evidence>
<dbReference type="InterPro" id="IPR039261">
    <property type="entry name" value="FNR_nucleotide-bd"/>
</dbReference>
<keyword evidence="5" id="KW-0249">Electron transport</keyword>
<dbReference type="GO" id="GO:0006826">
    <property type="term" value="P:iron ion transport"/>
    <property type="evidence" value="ECO:0007669"/>
    <property type="project" value="TreeGrafter"/>
</dbReference>
<dbReference type="SUPFAM" id="SSF52343">
    <property type="entry name" value="Ferredoxin reductase-like, C-terminal NADP-linked domain"/>
    <property type="match status" value="1"/>
</dbReference>
<gene>
    <name evidence="11" type="ORF">N7541_008008</name>
</gene>
<comment type="similarity">
    <text evidence="2">Belongs to the ferric reductase (FRE) family.</text>
</comment>
<evidence type="ECO:0000313" key="11">
    <source>
        <dbReference type="EMBL" id="KAJ5350281.1"/>
    </source>
</evidence>
<reference evidence="11" key="2">
    <citation type="journal article" date="2023" name="IMA Fungus">
        <title>Comparative genomic study of the Penicillium genus elucidates a diverse pangenome and 15 lateral gene transfer events.</title>
        <authorList>
            <person name="Petersen C."/>
            <person name="Sorensen T."/>
            <person name="Nielsen M.R."/>
            <person name="Sondergaard T.E."/>
            <person name="Sorensen J.L."/>
            <person name="Fitzpatrick D.A."/>
            <person name="Frisvad J.C."/>
            <person name="Nielsen K.L."/>
        </authorList>
    </citation>
    <scope>NUCLEOTIDE SEQUENCE</scope>
    <source>
        <strain evidence="11">IBT 35675</strain>
    </source>
</reference>
<reference evidence="11" key="1">
    <citation type="submission" date="2022-12" db="EMBL/GenBank/DDBJ databases">
        <authorList>
            <person name="Petersen C."/>
        </authorList>
    </citation>
    <scope>NUCLEOTIDE SEQUENCE</scope>
    <source>
        <strain evidence="11">IBT 35675</strain>
    </source>
</reference>
<comment type="subcellular location">
    <subcellularLocation>
        <location evidence="1">Membrane</location>
        <topology evidence="1">Multi-pass membrane protein</topology>
    </subcellularLocation>
</comment>
<protein>
    <submittedName>
        <fullName evidence="11">Metalloreductase</fullName>
    </submittedName>
</protein>
<dbReference type="PROSITE" id="PS51384">
    <property type="entry name" value="FAD_FR"/>
    <property type="match status" value="1"/>
</dbReference>
<comment type="caution">
    <text evidence="11">The sequence shown here is derived from an EMBL/GenBank/DDBJ whole genome shotgun (WGS) entry which is preliminary data.</text>
</comment>
<evidence type="ECO:0000256" key="7">
    <source>
        <dbReference type="ARBA" id="ARBA00023002"/>
    </source>
</evidence>
<dbReference type="EMBL" id="JAPZBR010000006">
    <property type="protein sequence ID" value="KAJ5350281.1"/>
    <property type="molecule type" value="Genomic_DNA"/>
</dbReference>
<dbReference type="Proteomes" id="UP001148299">
    <property type="component" value="Unassembled WGS sequence"/>
</dbReference>
<accession>A0A9W9QY76</accession>
<keyword evidence="7" id="KW-0560">Oxidoreductase</keyword>
<keyword evidence="12" id="KW-1185">Reference proteome</keyword>
<name>A0A9W9QY76_PENBR</name>
<evidence type="ECO:0000256" key="4">
    <source>
        <dbReference type="ARBA" id="ARBA00022692"/>
    </source>
</evidence>
<dbReference type="GO" id="GO:0015677">
    <property type="term" value="P:copper ion import"/>
    <property type="evidence" value="ECO:0007669"/>
    <property type="project" value="TreeGrafter"/>
</dbReference>
<keyword evidence="4" id="KW-0812">Transmembrane</keyword>
<evidence type="ECO:0000256" key="2">
    <source>
        <dbReference type="ARBA" id="ARBA00006278"/>
    </source>
</evidence>
<evidence type="ECO:0000256" key="1">
    <source>
        <dbReference type="ARBA" id="ARBA00004141"/>
    </source>
</evidence>
<dbReference type="SFLD" id="SFLDS00052">
    <property type="entry name" value="Ferric_Reductase_Domain"/>
    <property type="match status" value="1"/>
</dbReference>
<evidence type="ECO:0000313" key="12">
    <source>
        <dbReference type="Proteomes" id="UP001148299"/>
    </source>
</evidence>
<dbReference type="Pfam" id="PF01794">
    <property type="entry name" value="Ferric_reduct"/>
    <property type="match status" value="1"/>
</dbReference>
<sequence>MLPLFILAGRNDPFIPLLRVSFDTYNLFHRWFGRIVAIESVVHTVAWVVNAFDEGGQSGMLERLRTTPFFTWGMVGTAAMLFLCLHSPSPIRHAFYETFLHLHQLAACLTLLCVFLHLDLDGLPMRTWTVAATAIWFLERFARLTCLIHLNFSLNEGTTKLVIEALPGEACRVTFHLPKRVLLRPGSHVYAYIPIISLWMSHPFSVAWVESSTRAIACESAGMHLKARSINASSLEKQAIVDFEKHSPRDSQLTSVSLIVCARRGMTRKLYNKAAVAPGQTLYTSGFIEGPYTCHTSDAGSYGTVILFSAGAGITHHMLLTRDLIIRAYERRAATRRVCLIWSVRNTEYLTWVRTWMNQILQLPSRREILTTLLFVSKPRNSEEIVSPSSTVKIFPGRCCPNVILDQVLPERVGATLISVCGPGAFADEVRVAARMKTGKGIFLDFVEEAFTW</sequence>
<keyword evidence="6" id="KW-1133">Transmembrane helix</keyword>
<dbReference type="Pfam" id="PF08022">
    <property type="entry name" value="FAD_binding_8"/>
    <property type="match status" value="1"/>
</dbReference>
<feature type="domain" description="FAD-binding FR-type" evidence="10">
    <location>
        <begin position="137"/>
        <end position="298"/>
    </location>
</feature>
<dbReference type="SFLD" id="SFLDG01168">
    <property type="entry name" value="Ferric_reductase_subgroup_(FRE"/>
    <property type="match status" value="1"/>
</dbReference>
<keyword evidence="3" id="KW-0813">Transport</keyword>
<keyword evidence="8" id="KW-0406">Ion transport</keyword>
<organism evidence="11 12">
    <name type="scientific">Penicillium brevicompactum</name>
    <dbReference type="NCBI Taxonomy" id="5074"/>
    <lineage>
        <taxon>Eukaryota</taxon>
        <taxon>Fungi</taxon>
        <taxon>Dikarya</taxon>
        <taxon>Ascomycota</taxon>
        <taxon>Pezizomycotina</taxon>
        <taxon>Eurotiomycetes</taxon>
        <taxon>Eurotiomycetidae</taxon>
        <taxon>Eurotiales</taxon>
        <taxon>Aspergillaceae</taxon>
        <taxon>Penicillium</taxon>
    </lineage>
</organism>
<evidence type="ECO:0000256" key="9">
    <source>
        <dbReference type="ARBA" id="ARBA00023136"/>
    </source>
</evidence>
<dbReference type="GO" id="GO:0000293">
    <property type="term" value="F:ferric-chelate reductase activity"/>
    <property type="evidence" value="ECO:0007669"/>
    <property type="project" value="UniProtKB-ARBA"/>
</dbReference>
<evidence type="ECO:0000256" key="3">
    <source>
        <dbReference type="ARBA" id="ARBA00022448"/>
    </source>
</evidence>
<dbReference type="PANTHER" id="PTHR32361">
    <property type="entry name" value="FERRIC/CUPRIC REDUCTASE TRANSMEMBRANE COMPONENT"/>
    <property type="match status" value="1"/>
</dbReference>
<proteinExistence type="inferred from homology"/>
<dbReference type="GO" id="GO:0005886">
    <property type="term" value="C:plasma membrane"/>
    <property type="evidence" value="ECO:0007669"/>
    <property type="project" value="TreeGrafter"/>
</dbReference>
<dbReference type="InterPro" id="IPR013130">
    <property type="entry name" value="Fe3_Rdtase_TM_dom"/>
</dbReference>
<dbReference type="PANTHER" id="PTHR32361:SF12">
    <property type="entry name" value="PUTATIVE (AFU_ORTHOLOGUE AFUA_1G14340)-RELATED"/>
    <property type="match status" value="1"/>
</dbReference>
<evidence type="ECO:0000256" key="5">
    <source>
        <dbReference type="ARBA" id="ARBA00022982"/>
    </source>
</evidence>